<dbReference type="AlphaFoldDB" id="A0A3N4KJS6"/>
<keyword evidence="4" id="KW-1185">Reference proteome</keyword>
<protein>
    <submittedName>
        <fullName evidence="3">Uncharacterized protein</fullName>
    </submittedName>
</protein>
<dbReference type="Proteomes" id="UP000277580">
    <property type="component" value="Unassembled WGS sequence"/>
</dbReference>
<name>A0A3N4KJS6_9PEZI</name>
<evidence type="ECO:0000313" key="3">
    <source>
        <dbReference type="EMBL" id="RPB10780.1"/>
    </source>
</evidence>
<accession>A0A3N4KJS6</accession>
<feature type="transmembrane region" description="Helical" evidence="2">
    <location>
        <begin position="89"/>
        <end position="111"/>
    </location>
</feature>
<keyword evidence="2" id="KW-0472">Membrane</keyword>
<reference evidence="3 4" key="1">
    <citation type="journal article" date="2018" name="Nat. Ecol. Evol.">
        <title>Pezizomycetes genomes reveal the molecular basis of ectomycorrhizal truffle lifestyle.</title>
        <authorList>
            <person name="Murat C."/>
            <person name="Payen T."/>
            <person name="Noel B."/>
            <person name="Kuo A."/>
            <person name="Morin E."/>
            <person name="Chen J."/>
            <person name="Kohler A."/>
            <person name="Krizsan K."/>
            <person name="Balestrini R."/>
            <person name="Da Silva C."/>
            <person name="Montanini B."/>
            <person name="Hainaut M."/>
            <person name="Levati E."/>
            <person name="Barry K.W."/>
            <person name="Belfiori B."/>
            <person name="Cichocki N."/>
            <person name="Clum A."/>
            <person name="Dockter R.B."/>
            <person name="Fauchery L."/>
            <person name="Guy J."/>
            <person name="Iotti M."/>
            <person name="Le Tacon F."/>
            <person name="Lindquist E.A."/>
            <person name="Lipzen A."/>
            <person name="Malagnac F."/>
            <person name="Mello A."/>
            <person name="Molinier V."/>
            <person name="Miyauchi S."/>
            <person name="Poulain J."/>
            <person name="Riccioni C."/>
            <person name="Rubini A."/>
            <person name="Sitrit Y."/>
            <person name="Splivallo R."/>
            <person name="Traeger S."/>
            <person name="Wang M."/>
            <person name="Zifcakova L."/>
            <person name="Wipf D."/>
            <person name="Zambonelli A."/>
            <person name="Paolocci F."/>
            <person name="Nowrousian M."/>
            <person name="Ottonello S."/>
            <person name="Baldrian P."/>
            <person name="Spatafora J.W."/>
            <person name="Henrissat B."/>
            <person name="Nagy L.G."/>
            <person name="Aury J.M."/>
            <person name="Wincker P."/>
            <person name="Grigoriev I.V."/>
            <person name="Bonfante P."/>
            <person name="Martin F.M."/>
        </authorList>
    </citation>
    <scope>NUCLEOTIDE SEQUENCE [LARGE SCALE GENOMIC DNA]</scope>
    <source>
        <strain evidence="3 4">CCBAS932</strain>
    </source>
</reference>
<proteinExistence type="predicted"/>
<organism evidence="3 4">
    <name type="scientific">Morchella conica CCBAS932</name>
    <dbReference type="NCBI Taxonomy" id="1392247"/>
    <lineage>
        <taxon>Eukaryota</taxon>
        <taxon>Fungi</taxon>
        <taxon>Dikarya</taxon>
        <taxon>Ascomycota</taxon>
        <taxon>Pezizomycotina</taxon>
        <taxon>Pezizomycetes</taxon>
        <taxon>Pezizales</taxon>
        <taxon>Morchellaceae</taxon>
        <taxon>Morchella</taxon>
    </lineage>
</organism>
<feature type="compositionally biased region" description="Basic and acidic residues" evidence="1">
    <location>
        <begin position="47"/>
        <end position="59"/>
    </location>
</feature>
<keyword evidence="2" id="KW-1133">Transmembrane helix</keyword>
<keyword evidence="2" id="KW-0812">Transmembrane</keyword>
<evidence type="ECO:0000256" key="1">
    <source>
        <dbReference type="SAM" id="MobiDB-lite"/>
    </source>
</evidence>
<evidence type="ECO:0000256" key="2">
    <source>
        <dbReference type="SAM" id="Phobius"/>
    </source>
</evidence>
<dbReference type="InParanoid" id="A0A3N4KJS6"/>
<gene>
    <name evidence="3" type="ORF">P167DRAFT_240343</name>
</gene>
<dbReference type="EMBL" id="ML119140">
    <property type="protein sequence ID" value="RPB10780.1"/>
    <property type="molecule type" value="Genomic_DNA"/>
</dbReference>
<feature type="region of interest" description="Disordered" evidence="1">
    <location>
        <begin position="17"/>
        <end position="65"/>
    </location>
</feature>
<sequence>MTNQQWIDGWLESYAGTTTRKRKRKRREEGGGGEGGKRKGRRKGREGRREGGREVERRWERQRRKDVRRIEPQARKSLVPGLHLPTSPVIVRFFFLHFFFFFSHPPFCLLLRQLIGFEWKNREAGNFPYPSLLHMRRPTLLGGYGYGSGGSTKRYYSTMSIIPTPYHTP</sequence>
<evidence type="ECO:0000313" key="4">
    <source>
        <dbReference type="Proteomes" id="UP000277580"/>
    </source>
</evidence>